<dbReference type="NCBIfam" id="NF010061">
    <property type="entry name" value="PRK13538.1"/>
    <property type="match status" value="1"/>
</dbReference>
<evidence type="ECO:0000256" key="3">
    <source>
        <dbReference type="ARBA" id="ARBA00022748"/>
    </source>
</evidence>
<name>A0A1H7I308_9GAMM</name>
<reference evidence="9" key="1">
    <citation type="submission" date="2016-10" db="EMBL/GenBank/DDBJ databases">
        <authorList>
            <person name="Varghese N."/>
            <person name="Submissions S."/>
        </authorList>
    </citation>
    <scope>NUCLEOTIDE SEQUENCE [LARGE SCALE GENOMIC DNA]</scope>
    <source>
        <strain evidence="9">CGMCC 1.9127</strain>
    </source>
</reference>
<dbReference type="SMART" id="SM00382">
    <property type="entry name" value="AAA"/>
    <property type="match status" value="1"/>
</dbReference>
<dbReference type="PANTHER" id="PTHR43499">
    <property type="entry name" value="ABC TRANSPORTER I FAMILY MEMBER 1"/>
    <property type="match status" value="1"/>
</dbReference>
<keyword evidence="9" id="KW-1185">Reference proteome</keyword>
<dbReference type="InterPro" id="IPR003439">
    <property type="entry name" value="ABC_transporter-like_ATP-bd"/>
</dbReference>
<evidence type="ECO:0000313" key="9">
    <source>
        <dbReference type="Proteomes" id="UP000199297"/>
    </source>
</evidence>
<keyword evidence="3" id="KW-0201">Cytochrome c-type biogenesis</keyword>
<proteinExistence type="predicted"/>
<evidence type="ECO:0000313" key="8">
    <source>
        <dbReference type="EMBL" id="SEK54895.1"/>
    </source>
</evidence>
<evidence type="ECO:0000256" key="2">
    <source>
        <dbReference type="ARBA" id="ARBA00022741"/>
    </source>
</evidence>
<protein>
    <submittedName>
        <fullName evidence="8">Heme exporter protein A</fullName>
    </submittedName>
</protein>
<dbReference type="InterPro" id="IPR003593">
    <property type="entry name" value="AAA+_ATPase"/>
</dbReference>
<dbReference type="GO" id="GO:0022857">
    <property type="term" value="F:transmembrane transporter activity"/>
    <property type="evidence" value="ECO:0007669"/>
    <property type="project" value="InterPro"/>
</dbReference>
<evidence type="ECO:0000256" key="1">
    <source>
        <dbReference type="ARBA" id="ARBA00022448"/>
    </source>
</evidence>
<keyword evidence="4" id="KW-0067">ATP-binding</keyword>
<dbReference type="PANTHER" id="PTHR43499:SF1">
    <property type="entry name" value="ABC TRANSPORTER I FAMILY MEMBER 1"/>
    <property type="match status" value="1"/>
</dbReference>
<dbReference type="GO" id="GO:0017004">
    <property type="term" value="P:cytochrome complex assembly"/>
    <property type="evidence" value="ECO:0007669"/>
    <property type="project" value="UniProtKB-KW"/>
</dbReference>
<dbReference type="SUPFAM" id="SSF52540">
    <property type="entry name" value="P-loop containing nucleoside triphosphate hydrolases"/>
    <property type="match status" value="1"/>
</dbReference>
<dbReference type="RefSeq" id="WP_233143762.1">
    <property type="nucleotide sequence ID" value="NZ_FOBI01000001.1"/>
</dbReference>
<dbReference type="CDD" id="cd03231">
    <property type="entry name" value="ABC_CcmA_heme_exporter"/>
    <property type="match status" value="1"/>
</dbReference>
<dbReference type="Proteomes" id="UP000199297">
    <property type="component" value="Unassembled WGS sequence"/>
</dbReference>
<dbReference type="Gene3D" id="3.40.50.300">
    <property type="entry name" value="P-loop containing nucleotide triphosphate hydrolases"/>
    <property type="match status" value="1"/>
</dbReference>
<evidence type="ECO:0000256" key="4">
    <source>
        <dbReference type="ARBA" id="ARBA00022840"/>
    </source>
</evidence>
<keyword evidence="6" id="KW-0472">Membrane</keyword>
<evidence type="ECO:0000256" key="5">
    <source>
        <dbReference type="ARBA" id="ARBA00022967"/>
    </source>
</evidence>
<keyword evidence="2" id="KW-0547">Nucleotide-binding</keyword>
<feature type="domain" description="ABC transporter" evidence="7">
    <location>
        <begin position="19"/>
        <end position="218"/>
    </location>
</feature>
<dbReference type="GO" id="GO:0005524">
    <property type="term" value="F:ATP binding"/>
    <property type="evidence" value="ECO:0007669"/>
    <property type="project" value="UniProtKB-KW"/>
</dbReference>
<dbReference type="InterPro" id="IPR005895">
    <property type="entry name" value="ABC_transptr_haem_export_CcmA"/>
</dbReference>
<dbReference type="Pfam" id="PF00005">
    <property type="entry name" value="ABC_tran"/>
    <property type="match status" value="1"/>
</dbReference>
<accession>A0A1H7I308</accession>
<sequence length="223" mass="24989">MLNLNSTTQDANQTDTCLLSAVNLTCIREERMLFEQLNISISAGDIVQIEGPNGSGKTSLLRILAGLSQPYEGAVYFQTENISQQRENFHENLLYLGHLPGVKGEMTALENLEFNLNLHGINNKNAERTLAEVSLLGFEDALASHLSAGQHRRIALARLWQSRAKIWILDEPFTAIDKLGVEKLEQLFLQHADNGGCVILTTHQDLTIPPERMKKVTLAYRFY</sequence>
<keyword evidence="5" id="KW-1278">Translocase</keyword>
<gene>
    <name evidence="8" type="ORF">SAMN05216262_101635</name>
</gene>
<evidence type="ECO:0000256" key="6">
    <source>
        <dbReference type="ARBA" id="ARBA00023136"/>
    </source>
</evidence>
<keyword evidence="1" id="KW-0813">Transport</keyword>
<dbReference type="STRING" id="641665.GCA_002104455_00071"/>
<dbReference type="NCBIfam" id="TIGR01189">
    <property type="entry name" value="ccmA"/>
    <property type="match status" value="1"/>
</dbReference>
<dbReference type="GO" id="GO:0016887">
    <property type="term" value="F:ATP hydrolysis activity"/>
    <property type="evidence" value="ECO:0007669"/>
    <property type="project" value="InterPro"/>
</dbReference>
<dbReference type="InterPro" id="IPR027417">
    <property type="entry name" value="P-loop_NTPase"/>
</dbReference>
<evidence type="ECO:0000259" key="7">
    <source>
        <dbReference type="PROSITE" id="PS50893"/>
    </source>
</evidence>
<dbReference type="EMBL" id="FOBI01000001">
    <property type="protein sequence ID" value="SEK54895.1"/>
    <property type="molecule type" value="Genomic_DNA"/>
</dbReference>
<organism evidence="8 9">
    <name type="scientific">Colwellia chukchiensis</name>
    <dbReference type="NCBI Taxonomy" id="641665"/>
    <lineage>
        <taxon>Bacteria</taxon>
        <taxon>Pseudomonadati</taxon>
        <taxon>Pseudomonadota</taxon>
        <taxon>Gammaproteobacteria</taxon>
        <taxon>Alteromonadales</taxon>
        <taxon>Colwelliaceae</taxon>
        <taxon>Colwellia</taxon>
    </lineage>
</organism>
<dbReference type="PROSITE" id="PS50893">
    <property type="entry name" value="ABC_TRANSPORTER_2"/>
    <property type="match status" value="1"/>
</dbReference>
<dbReference type="AlphaFoldDB" id="A0A1H7I308"/>